<keyword evidence="2" id="KW-1185">Reference proteome</keyword>
<evidence type="ECO:0000313" key="2">
    <source>
        <dbReference type="Proteomes" id="UP001165121"/>
    </source>
</evidence>
<reference evidence="1" key="1">
    <citation type="submission" date="2023-04" db="EMBL/GenBank/DDBJ databases">
        <title>Phytophthora fragariaefolia NBRC 109709.</title>
        <authorList>
            <person name="Ichikawa N."/>
            <person name="Sato H."/>
            <person name="Tonouchi N."/>
        </authorList>
    </citation>
    <scope>NUCLEOTIDE SEQUENCE</scope>
    <source>
        <strain evidence="1">NBRC 109709</strain>
    </source>
</reference>
<accession>A0A9W6YHN4</accession>
<protein>
    <submittedName>
        <fullName evidence="1">Unnamed protein product</fullName>
    </submittedName>
</protein>
<sequence length="342" mass="38444">MDPQVDVGNGLFGPDVMMQQMTMYSTFLKTIRLTMQSFEVVSAEDSVVVSTKAILKLEILRSTIEGIFPHIKANELLVSQLVGRELETHVGITFFFNADGRCCKYEVDLDFVGAFMSIVKDPEVVNMLLGRALIADNCMFGVLDEPREPEEEKAAAFGVEKLDELVEDCHGLVGKQVATSELSLNLRTEPGEGSHLEEIEEDCLRIVEDYFTVFAEGFEPHSQQEFLSSYFSRDSLSASPERVGRRWQALSDCFEILSFHQKGAISIEYDCDQEVRVVQTLAKYMLRITPAAIQLLFSHSRDGCQHRRTITGNVLGVPSQIQFFFYGIVGELLALKSTWILL</sequence>
<proteinExistence type="predicted"/>
<comment type="caution">
    <text evidence="1">The sequence shown here is derived from an EMBL/GenBank/DDBJ whole genome shotgun (WGS) entry which is preliminary data.</text>
</comment>
<organism evidence="1 2">
    <name type="scientific">Phytophthora fragariaefolia</name>
    <dbReference type="NCBI Taxonomy" id="1490495"/>
    <lineage>
        <taxon>Eukaryota</taxon>
        <taxon>Sar</taxon>
        <taxon>Stramenopiles</taxon>
        <taxon>Oomycota</taxon>
        <taxon>Peronosporomycetes</taxon>
        <taxon>Peronosporales</taxon>
        <taxon>Peronosporaceae</taxon>
        <taxon>Phytophthora</taxon>
    </lineage>
</organism>
<evidence type="ECO:0000313" key="1">
    <source>
        <dbReference type="EMBL" id="GMF63795.1"/>
    </source>
</evidence>
<dbReference type="EMBL" id="BSXT01007494">
    <property type="protein sequence ID" value="GMF63795.1"/>
    <property type="molecule type" value="Genomic_DNA"/>
</dbReference>
<dbReference type="AlphaFoldDB" id="A0A9W6YHN4"/>
<gene>
    <name evidence="1" type="ORF">Pfra01_002780900</name>
</gene>
<name>A0A9W6YHN4_9STRA</name>
<dbReference type="Proteomes" id="UP001165121">
    <property type="component" value="Unassembled WGS sequence"/>
</dbReference>
<dbReference type="OrthoDB" id="103359at2759"/>